<dbReference type="AlphaFoldDB" id="A0AAV5WT29"/>
<keyword evidence="1" id="KW-0175">Coiled coil</keyword>
<proteinExistence type="predicted"/>
<feature type="non-terminal residue" evidence="4">
    <location>
        <position position="1"/>
    </location>
</feature>
<name>A0AAV5WT29_9BILA</name>
<feature type="compositionally biased region" description="Basic and acidic residues" evidence="2">
    <location>
        <begin position="271"/>
        <end position="300"/>
    </location>
</feature>
<evidence type="ECO:0000313" key="5">
    <source>
        <dbReference type="Proteomes" id="UP001432322"/>
    </source>
</evidence>
<sequence>GPVDELQAQSWYAAGFFSSDIRFQISFNDEFDPNDRIFTLGELMNLNCRTLPFFFSTDVQNDKKEQEELLNTLLQEVESIRVSCNEKISSSRAEDRETIDALRNQVAALVESHSSLRSRLDSISAQKGNGGANTKEMEKKVNELKKKVDEQEKNQSAMRKELSTVTSKCDRNNTKLNALLEKQKTAESTNDGFDRRISDLKNSEKSIRDSIKSCEETAASSSAQLESIKTDLGEIRTQMERDRKESCLDRSELDTVKRELSDVKGEIEKEREDHVHRVAMSEEKLRSEMKSMEEKREKNGEQSLRPEQTTQLQQPSKVVESEREPWATEEAVVNGVEEAATDSIPPWETATQTVGKSESAPWDSTEKVNKIETVQVQAVVGTVKEAVKPISRGKNWDAICRELSDDEEELSSRKENVAQTKPINDSDVSLVADFIFILRAYVAALTGDDLNSLREEDGQPISRVRAVMPHLSQSVAVFDPTDDLLLREIPLITRVNMLRCGVCPMRMYTPVNLVDHLTDQQHLKAMHDKAYLPVVGVYATVVEQILRRLADRFGIKRPAAREEELLKKGRRTFKKLQDPSKCRPTNEFNPQFVMDVMFNADRQREVLESIREYISQEPTKSQFLERCARTSPPGLRTAASVVWRTTRRTTTTST</sequence>
<evidence type="ECO:0000259" key="3">
    <source>
        <dbReference type="PROSITE" id="PS50829"/>
    </source>
</evidence>
<accession>A0AAV5WT29</accession>
<feature type="region of interest" description="Disordered" evidence="2">
    <location>
        <begin position="271"/>
        <end position="326"/>
    </location>
</feature>
<feature type="domain" description="GYF" evidence="3">
    <location>
        <begin position="1"/>
        <end position="41"/>
    </location>
</feature>
<dbReference type="InterPro" id="IPR003169">
    <property type="entry name" value="GYF"/>
</dbReference>
<evidence type="ECO:0000313" key="4">
    <source>
        <dbReference type="EMBL" id="GMT34488.1"/>
    </source>
</evidence>
<keyword evidence="5" id="KW-1185">Reference proteome</keyword>
<dbReference type="PROSITE" id="PS50829">
    <property type="entry name" value="GYF"/>
    <property type="match status" value="1"/>
</dbReference>
<protein>
    <recommendedName>
        <fullName evidence="3">GYF domain-containing protein</fullName>
    </recommendedName>
</protein>
<evidence type="ECO:0000256" key="1">
    <source>
        <dbReference type="SAM" id="Coils"/>
    </source>
</evidence>
<dbReference type="Proteomes" id="UP001432322">
    <property type="component" value="Unassembled WGS sequence"/>
</dbReference>
<evidence type="ECO:0000256" key="2">
    <source>
        <dbReference type="SAM" id="MobiDB-lite"/>
    </source>
</evidence>
<organism evidence="4 5">
    <name type="scientific">Pristionchus fissidentatus</name>
    <dbReference type="NCBI Taxonomy" id="1538716"/>
    <lineage>
        <taxon>Eukaryota</taxon>
        <taxon>Metazoa</taxon>
        <taxon>Ecdysozoa</taxon>
        <taxon>Nematoda</taxon>
        <taxon>Chromadorea</taxon>
        <taxon>Rhabditida</taxon>
        <taxon>Rhabditina</taxon>
        <taxon>Diplogasteromorpha</taxon>
        <taxon>Diplogasteroidea</taxon>
        <taxon>Neodiplogasteridae</taxon>
        <taxon>Pristionchus</taxon>
    </lineage>
</organism>
<comment type="caution">
    <text evidence="4">The sequence shown here is derived from an EMBL/GenBank/DDBJ whole genome shotgun (WGS) entry which is preliminary data.</text>
</comment>
<feature type="coiled-coil region" evidence="1">
    <location>
        <begin position="56"/>
        <end position="161"/>
    </location>
</feature>
<reference evidence="4" key="1">
    <citation type="submission" date="2023-10" db="EMBL/GenBank/DDBJ databases">
        <title>Genome assembly of Pristionchus species.</title>
        <authorList>
            <person name="Yoshida K."/>
            <person name="Sommer R.J."/>
        </authorList>
    </citation>
    <scope>NUCLEOTIDE SEQUENCE</scope>
    <source>
        <strain evidence="4">RS5133</strain>
    </source>
</reference>
<dbReference type="EMBL" id="BTSY01000006">
    <property type="protein sequence ID" value="GMT34488.1"/>
    <property type="molecule type" value="Genomic_DNA"/>
</dbReference>
<feature type="compositionally biased region" description="Polar residues" evidence="2">
    <location>
        <begin position="301"/>
        <end position="316"/>
    </location>
</feature>
<gene>
    <name evidence="4" type="ORF">PFISCL1PPCAC_25785</name>
</gene>